<reference evidence="1" key="1">
    <citation type="submission" date="2022-04" db="EMBL/GenBank/DDBJ databases">
        <title>Genome of the entomopathogenic fungus Entomophthora muscae.</title>
        <authorList>
            <person name="Elya C."/>
            <person name="Lovett B.R."/>
            <person name="Lee E."/>
            <person name="Macias A.M."/>
            <person name="Hajek A.E."/>
            <person name="De Bivort B.L."/>
            <person name="Kasson M.T."/>
            <person name="De Fine Licht H.H."/>
            <person name="Stajich J.E."/>
        </authorList>
    </citation>
    <scope>NUCLEOTIDE SEQUENCE</scope>
    <source>
        <strain evidence="1">Berkeley</strain>
    </source>
</reference>
<dbReference type="Proteomes" id="UP001165960">
    <property type="component" value="Unassembled WGS sequence"/>
</dbReference>
<proteinExistence type="predicted"/>
<protein>
    <submittedName>
        <fullName evidence="1">Uncharacterized protein</fullName>
    </submittedName>
</protein>
<name>A0ACC2TE71_9FUNG</name>
<evidence type="ECO:0000313" key="2">
    <source>
        <dbReference type="Proteomes" id="UP001165960"/>
    </source>
</evidence>
<dbReference type="EMBL" id="QTSX02002957">
    <property type="protein sequence ID" value="KAJ9072843.1"/>
    <property type="molecule type" value="Genomic_DNA"/>
</dbReference>
<accession>A0ACC2TE71</accession>
<gene>
    <name evidence="1" type="ORF">DSO57_1022923</name>
</gene>
<evidence type="ECO:0000313" key="1">
    <source>
        <dbReference type="EMBL" id="KAJ9072843.1"/>
    </source>
</evidence>
<organism evidence="1 2">
    <name type="scientific">Entomophthora muscae</name>
    <dbReference type="NCBI Taxonomy" id="34485"/>
    <lineage>
        <taxon>Eukaryota</taxon>
        <taxon>Fungi</taxon>
        <taxon>Fungi incertae sedis</taxon>
        <taxon>Zoopagomycota</taxon>
        <taxon>Entomophthoromycotina</taxon>
        <taxon>Entomophthoromycetes</taxon>
        <taxon>Entomophthorales</taxon>
        <taxon>Entomophthoraceae</taxon>
        <taxon>Entomophthora</taxon>
    </lineage>
</organism>
<comment type="caution">
    <text evidence="1">The sequence shown here is derived from an EMBL/GenBank/DDBJ whole genome shotgun (WGS) entry which is preliminary data.</text>
</comment>
<keyword evidence="2" id="KW-1185">Reference proteome</keyword>
<sequence>MDIKKQVECYIEERKYSTLQQASIVASALVAITMAAMNQNMVAAALGGIVGEFKMGQVTWVAGAYLLTLTAFQPLYGKFSDIFGRGPTLIAAMCMFMAGSAGCGLAQGPYSLIGWRSISGIGAGGLLTLPFIIISDMVALEKRSMYMGFIQITFGVCSVIGPLLGGAFVDMLSWRWVFFFSVPMSIVGLVVVSLMPSSKIGSTLPLATKLTRIDMAGTATLLAGTVFLMFGLNVGGKDYAWNSAQVLSSLGLGVLLLLIFFFVELRVAEEPIVPFRMLNRNTLAVAGTSFSLGFTMSTAINYIPLYHQTAQARSFTHAGIHSIVFLLAISISAAGSGMLIKKPNHHRILMWVGMAMVAICNALGAFIRQDISQAEEVGFALFIGLGVGLNIQVVLIMAQAFTLPEGNISYLLN</sequence>